<accession>A0A369C8C0</accession>
<dbReference type="InterPro" id="IPR051549">
    <property type="entry name" value="PEP_Utilizing_Enz"/>
</dbReference>
<proteinExistence type="predicted"/>
<dbReference type="PANTHER" id="PTHR43615">
    <property type="entry name" value="PHOSPHOENOLPYRUVATE SYNTHASE-RELATED"/>
    <property type="match status" value="1"/>
</dbReference>
<name>A0A369C8C0_9GAMM</name>
<evidence type="ECO:0000259" key="1">
    <source>
        <dbReference type="Pfam" id="PF00391"/>
    </source>
</evidence>
<keyword evidence="3" id="KW-0808">Transferase</keyword>
<dbReference type="InterPro" id="IPR008279">
    <property type="entry name" value="PEP-util_enz_mobile_dom"/>
</dbReference>
<evidence type="ECO:0000313" key="3">
    <source>
        <dbReference type="EMBL" id="RCX30260.1"/>
    </source>
</evidence>
<dbReference type="PANTHER" id="PTHR43615:SF1">
    <property type="entry name" value="PPDK_N DOMAIN-CONTAINING PROTEIN"/>
    <property type="match status" value="1"/>
</dbReference>
<dbReference type="EMBL" id="QPJY01000005">
    <property type="protein sequence ID" value="RCX30260.1"/>
    <property type="molecule type" value="Genomic_DNA"/>
</dbReference>
<dbReference type="Pfam" id="PF01326">
    <property type="entry name" value="PPDK_N"/>
    <property type="match status" value="1"/>
</dbReference>
<reference evidence="3 4" key="1">
    <citation type="submission" date="2018-07" db="EMBL/GenBank/DDBJ databases">
        <title>Genomic Encyclopedia of Type Strains, Phase IV (KMG-IV): sequencing the most valuable type-strain genomes for metagenomic binning, comparative biology and taxonomic classification.</title>
        <authorList>
            <person name="Goeker M."/>
        </authorList>
    </citation>
    <scope>NUCLEOTIDE SEQUENCE [LARGE SCALE GENOMIC DNA]</scope>
    <source>
        <strain evidence="3 4">DSM 26407</strain>
    </source>
</reference>
<keyword evidence="3" id="KW-0418">Kinase</keyword>
<dbReference type="OrthoDB" id="1108665at2"/>
<dbReference type="AlphaFoldDB" id="A0A369C8C0"/>
<organism evidence="3 4">
    <name type="scientific">Thioalbus denitrificans</name>
    <dbReference type="NCBI Taxonomy" id="547122"/>
    <lineage>
        <taxon>Bacteria</taxon>
        <taxon>Pseudomonadati</taxon>
        <taxon>Pseudomonadota</taxon>
        <taxon>Gammaproteobacteria</taxon>
        <taxon>Chromatiales</taxon>
        <taxon>Ectothiorhodospiraceae</taxon>
        <taxon>Thioalbus</taxon>
    </lineage>
</organism>
<keyword evidence="4" id="KW-1185">Reference proteome</keyword>
<dbReference type="Pfam" id="PF00391">
    <property type="entry name" value="PEP-utilizers"/>
    <property type="match status" value="1"/>
</dbReference>
<evidence type="ECO:0000259" key="2">
    <source>
        <dbReference type="Pfam" id="PF01326"/>
    </source>
</evidence>
<dbReference type="Gene3D" id="3.50.30.10">
    <property type="entry name" value="Phosphohistidine domain"/>
    <property type="match status" value="1"/>
</dbReference>
<feature type="domain" description="Pyruvate phosphate dikinase AMP/ATP-binding" evidence="2">
    <location>
        <begin position="16"/>
        <end position="301"/>
    </location>
</feature>
<dbReference type="RefSeq" id="WP_114279867.1">
    <property type="nucleotide sequence ID" value="NZ_QPJY01000005.1"/>
</dbReference>
<dbReference type="InterPro" id="IPR036637">
    <property type="entry name" value="Phosphohistidine_dom_sf"/>
</dbReference>
<dbReference type="Proteomes" id="UP000252707">
    <property type="component" value="Unassembled WGS sequence"/>
</dbReference>
<evidence type="ECO:0000313" key="4">
    <source>
        <dbReference type="Proteomes" id="UP000252707"/>
    </source>
</evidence>
<dbReference type="Gene3D" id="3.30.470.20">
    <property type="entry name" value="ATP-grasp fold, B domain"/>
    <property type="match status" value="1"/>
</dbReference>
<dbReference type="SUPFAM" id="SSF52009">
    <property type="entry name" value="Phosphohistidine domain"/>
    <property type="match status" value="1"/>
</dbReference>
<dbReference type="InterPro" id="IPR013815">
    <property type="entry name" value="ATP_grasp_subdomain_1"/>
</dbReference>
<protein>
    <submittedName>
        <fullName evidence="3">Pyruvate,water dikinase</fullName>
    </submittedName>
</protein>
<dbReference type="Gene3D" id="3.30.1490.20">
    <property type="entry name" value="ATP-grasp fold, A domain"/>
    <property type="match status" value="1"/>
</dbReference>
<gene>
    <name evidence="3" type="ORF">DFQ59_10592</name>
</gene>
<feature type="domain" description="PEP-utilising enzyme mobile" evidence="1">
    <location>
        <begin position="812"/>
        <end position="881"/>
    </location>
</feature>
<sequence>MSWLLLPEAIEADSPVGGKARALAGLQRAELPIPPWLVVLPEAFAASLTPAQAAALHAAKDAGEVRAVVGAVAPSAPVAEAIRRAAADIAGGGELAVRSSASGEDSAEHSFAGQLESYLFVRPEAAAEYVARVWRSGFGERLIAYRKEAGLPLPPRAPAVIIQAVIAGSASGVAFSADPVSGRRGIAVVTAAPGLGGAVVSGATDADTWRVDRAGAIVEAAIAVKQVVQRRDPEAPDGVATVALEGEAASRPTLDAAQVAGIAALARRAAAFFGRPQDIEWTLGDGRLYLLQSRPITGLAARPDPDGVRAIWDNSNIAESYSGITTPLTFSFARRAYEHVYRQFCRLLRVDEAAIESRADMFCCMLGLIRGRVYYNLFNWYRLVAVLPGYAFNRKFMEQMMGVPESLAEETARALESGSPPARPAAGARLRDGLRLLAMLWGLLRAYAGINRSVRRFHRRIDETLGPGRPDLSGLRPEELAACYRRIEQRLLLHWDAPIVNDFATMFFHGLLRRLTGAWAGDPGGALVNDLLGAERGMISSEPAGRVRRMAALAMASGPLVDALCEGSLAAIRRGMSAQPQFAREYEAYLDRFGDRCMEELKLESPTLFDDPLPLLRSVGQTARVLRDGGGAPPAATDAGPRGEAEAKVRGALADRPLRRVLFARVLAAARARVRDRENLRFERTRVFGRARLILVEIGRRLAALDRLDDPRDVFQLELDEILAFVEGRATTTDLKGLAALRRAEFERHRAEPAPADRFETRGVAYVGHAFAPEAPRPPPTGETLQGLGCCAGVVRGPVRVIRDPRRAVLARGEIIVTERTDPGWVMIFPAAAGLLVERGSLLSHSAIVAREMGLPTIVALAGVTRWLADGDWVEMDGASGRVTRLPARPPGGADDGGD</sequence>
<dbReference type="SUPFAM" id="SSF56059">
    <property type="entry name" value="Glutathione synthetase ATP-binding domain-like"/>
    <property type="match status" value="1"/>
</dbReference>
<comment type="caution">
    <text evidence="3">The sequence shown here is derived from an EMBL/GenBank/DDBJ whole genome shotgun (WGS) entry which is preliminary data.</text>
</comment>
<dbReference type="GO" id="GO:0005524">
    <property type="term" value="F:ATP binding"/>
    <property type="evidence" value="ECO:0007669"/>
    <property type="project" value="InterPro"/>
</dbReference>
<dbReference type="GO" id="GO:0016301">
    <property type="term" value="F:kinase activity"/>
    <property type="evidence" value="ECO:0007669"/>
    <property type="project" value="UniProtKB-KW"/>
</dbReference>
<keyword evidence="3" id="KW-0670">Pyruvate</keyword>
<dbReference type="InterPro" id="IPR002192">
    <property type="entry name" value="PPDK_AMP/ATP-bd"/>
</dbReference>